<evidence type="ECO:0000259" key="2">
    <source>
        <dbReference type="Pfam" id="PF02517"/>
    </source>
</evidence>
<dbReference type="GO" id="GO:0080120">
    <property type="term" value="P:CAAX-box protein maturation"/>
    <property type="evidence" value="ECO:0007669"/>
    <property type="project" value="UniProtKB-ARBA"/>
</dbReference>
<feature type="transmembrane region" description="Helical" evidence="1">
    <location>
        <begin position="100"/>
        <end position="117"/>
    </location>
</feature>
<feature type="transmembrane region" description="Helical" evidence="1">
    <location>
        <begin position="138"/>
        <end position="161"/>
    </location>
</feature>
<evidence type="ECO:0000313" key="3">
    <source>
        <dbReference type="EMBL" id="MPM23286.1"/>
    </source>
</evidence>
<feature type="transmembrane region" description="Helical" evidence="1">
    <location>
        <begin position="46"/>
        <end position="62"/>
    </location>
</feature>
<dbReference type="EMBL" id="VSSQ01003995">
    <property type="protein sequence ID" value="MPM23286.1"/>
    <property type="molecule type" value="Genomic_DNA"/>
</dbReference>
<keyword evidence="1" id="KW-1133">Transmembrane helix</keyword>
<evidence type="ECO:0000256" key="1">
    <source>
        <dbReference type="SAM" id="Phobius"/>
    </source>
</evidence>
<dbReference type="Pfam" id="PF02517">
    <property type="entry name" value="Rce1-like"/>
    <property type="match status" value="1"/>
</dbReference>
<feature type="transmembrane region" description="Helical" evidence="1">
    <location>
        <begin position="167"/>
        <end position="190"/>
    </location>
</feature>
<keyword evidence="1" id="KW-0472">Membrane</keyword>
<dbReference type="InterPro" id="IPR003675">
    <property type="entry name" value="Rce1/LyrA-like_dom"/>
</dbReference>
<protein>
    <recommendedName>
        <fullName evidence="2">CAAX prenyl protease 2/Lysostaphin resistance protein A-like domain-containing protein</fullName>
    </recommendedName>
</protein>
<feature type="transmembrane region" description="Helical" evidence="1">
    <location>
        <begin position="74"/>
        <end position="94"/>
    </location>
</feature>
<gene>
    <name evidence="3" type="ORF">SDC9_69757</name>
</gene>
<comment type="caution">
    <text evidence="3">The sequence shown here is derived from an EMBL/GenBank/DDBJ whole genome shotgun (WGS) entry which is preliminary data.</text>
</comment>
<dbReference type="GO" id="GO:0004175">
    <property type="term" value="F:endopeptidase activity"/>
    <property type="evidence" value="ECO:0007669"/>
    <property type="project" value="UniProtKB-ARBA"/>
</dbReference>
<proteinExistence type="predicted"/>
<accession>A0A644Y414</accession>
<feature type="transmembrane region" description="Helical" evidence="1">
    <location>
        <begin position="12"/>
        <end position="34"/>
    </location>
</feature>
<reference evidence="3" key="1">
    <citation type="submission" date="2019-08" db="EMBL/GenBank/DDBJ databases">
        <authorList>
            <person name="Kucharzyk K."/>
            <person name="Murdoch R.W."/>
            <person name="Higgins S."/>
            <person name="Loffler F."/>
        </authorList>
    </citation>
    <scope>NUCLEOTIDE SEQUENCE</scope>
</reference>
<organism evidence="3">
    <name type="scientific">bioreactor metagenome</name>
    <dbReference type="NCBI Taxonomy" id="1076179"/>
    <lineage>
        <taxon>unclassified sequences</taxon>
        <taxon>metagenomes</taxon>
        <taxon>ecological metagenomes</taxon>
    </lineage>
</organism>
<sequence>MNKNCIRVVLKIIGFLFALQLLRIGIKSVCLLAIERADFTDRVASLIAMVLLTALMLLAARLKKIKFSVFPKHLGAGYIVFTIIAASLLISTPLLTKDSSAASIVLLIYSAIVTPVFEELIFREFVWNKLSMVFKKEWNTYIVVTLLFAVWHLGYVDAIAFRIETGLINAMVWKMITGLCFGVVLGALRLKTKNSYSTMLLHGMLNIFGR</sequence>
<keyword evidence="1" id="KW-0812">Transmembrane</keyword>
<name>A0A644Y414_9ZZZZ</name>
<feature type="domain" description="CAAX prenyl protease 2/Lysostaphin resistance protein A-like" evidence="2">
    <location>
        <begin position="103"/>
        <end position="208"/>
    </location>
</feature>
<dbReference type="AlphaFoldDB" id="A0A644Y414"/>